<evidence type="ECO:0000259" key="4">
    <source>
        <dbReference type="Pfam" id="PF01717"/>
    </source>
</evidence>
<organism evidence="5 6">
    <name type="scientific">Minwuia thermotolerans</name>
    <dbReference type="NCBI Taxonomy" id="2056226"/>
    <lineage>
        <taxon>Bacteria</taxon>
        <taxon>Pseudomonadati</taxon>
        <taxon>Pseudomonadota</taxon>
        <taxon>Alphaproteobacteria</taxon>
        <taxon>Minwuiales</taxon>
        <taxon>Minwuiaceae</taxon>
        <taxon>Minwuia</taxon>
    </lineage>
</organism>
<accession>A0A2M9G3E5</accession>
<evidence type="ECO:0000256" key="3">
    <source>
        <dbReference type="ARBA" id="ARBA00022833"/>
    </source>
</evidence>
<feature type="domain" description="Cobalamin-independent methionine synthase MetE C-terminal/archaeal" evidence="4">
    <location>
        <begin position="7"/>
        <end position="334"/>
    </location>
</feature>
<proteinExistence type="predicted"/>
<dbReference type="GO" id="GO:0003871">
    <property type="term" value="F:5-methyltetrahydropteroyltriglutamate-homocysteine S-methyltransferase activity"/>
    <property type="evidence" value="ECO:0007669"/>
    <property type="project" value="InterPro"/>
</dbReference>
<evidence type="ECO:0000256" key="2">
    <source>
        <dbReference type="ARBA" id="ARBA00022723"/>
    </source>
</evidence>
<dbReference type="OrthoDB" id="244285at2"/>
<dbReference type="AlphaFoldDB" id="A0A2M9G3E5"/>
<keyword evidence="5" id="KW-0489">Methyltransferase</keyword>
<reference evidence="5 6" key="1">
    <citation type="submission" date="2017-11" db="EMBL/GenBank/DDBJ databases">
        <title>Draft genome sequence of Rhizobiales bacterium SY3-13.</title>
        <authorList>
            <person name="Sun C."/>
        </authorList>
    </citation>
    <scope>NUCLEOTIDE SEQUENCE [LARGE SCALE GENOMIC DNA]</scope>
    <source>
        <strain evidence="5 6">SY3-13</strain>
    </source>
</reference>
<dbReference type="GO" id="GO:0032259">
    <property type="term" value="P:methylation"/>
    <property type="evidence" value="ECO:0007669"/>
    <property type="project" value="UniProtKB-KW"/>
</dbReference>
<dbReference type="Proteomes" id="UP000229498">
    <property type="component" value="Unassembled WGS sequence"/>
</dbReference>
<dbReference type="CDD" id="cd03311">
    <property type="entry name" value="CIMS_C_terminal_like"/>
    <property type="match status" value="1"/>
</dbReference>
<gene>
    <name evidence="5" type="ORF">CVT23_07465</name>
</gene>
<dbReference type="GO" id="GO:0009086">
    <property type="term" value="P:methionine biosynthetic process"/>
    <property type="evidence" value="ECO:0007669"/>
    <property type="project" value="InterPro"/>
</dbReference>
<dbReference type="SUPFAM" id="SSF51726">
    <property type="entry name" value="UROD/MetE-like"/>
    <property type="match status" value="1"/>
</dbReference>
<evidence type="ECO:0000313" key="6">
    <source>
        <dbReference type="Proteomes" id="UP000229498"/>
    </source>
</evidence>
<dbReference type="InterPro" id="IPR002629">
    <property type="entry name" value="Met_Synth_C/arc"/>
</dbReference>
<evidence type="ECO:0000313" key="5">
    <source>
        <dbReference type="EMBL" id="PJK30228.1"/>
    </source>
</evidence>
<dbReference type="Pfam" id="PF01717">
    <property type="entry name" value="Meth_synt_2"/>
    <property type="match status" value="1"/>
</dbReference>
<dbReference type="InterPro" id="IPR038071">
    <property type="entry name" value="UROD/MetE-like_sf"/>
</dbReference>
<sequence length="345" mass="37471">MFDRLIPTMLVGSYPQPAWLVDRDALLGSAPPRVRMAQVWRPSADVREEAQDDATLVALHDQERAGIDVVGDGEVRRESYFNHFANALEGIDIDNPGTVPGRTGKPTEVPRVVGPIRRTQPVQAREVAFLRGQTEKPIKITLPGAFTMAKMAKDEHYGDQEALIAAYADVLNAEIRDLKAAGADVIQLDEPHMQAHPEEARRFGVAAIDRALEGIAGPTVVHVCFGYAYVVKDKPSGYSFLAELDACSADAISIEAAQPKLDPAIVERLPSKRIVYGVLDLGDEAVETPETVSRRLRGALQHLPAERLIAAPDCGMKYLARDVAFGKLKALAEGAAIVRREVSGV</sequence>
<keyword evidence="3" id="KW-0862">Zinc</keyword>
<dbReference type="RefSeq" id="WP_109795426.1">
    <property type="nucleotide sequence ID" value="NZ_PHIG01000029.1"/>
</dbReference>
<dbReference type="GO" id="GO:0008270">
    <property type="term" value="F:zinc ion binding"/>
    <property type="evidence" value="ECO:0007669"/>
    <property type="project" value="InterPro"/>
</dbReference>
<comment type="cofactor">
    <cofactor evidence="1">
        <name>Zn(2+)</name>
        <dbReference type="ChEBI" id="CHEBI:29105"/>
    </cofactor>
</comment>
<keyword evidence="6" id="KW-1185">Reference proteome</keyword>
<dbReference type="Gene3D" id="3.20.20.210">
    <property type="match status" value="1"/>
</dbReference>
<dbReference type="EMBL" id="PHIG01000029">
    <property type="protein sequence ID" value="PJK30228.1"/>
    <property type="molecule type" value="Genomic_DNA"/>
</dbReference>
<dbReference type="PANTHER" id="PTHR30519">
    <property type="entry name" value="5-METHYLTETRAHYDROPTEROYLTRIGLUTAMATE--HOMOCYSTEINE METHYLTRANSFERASE"/>
    <property type="match status" value="1"/>
</dbReference>
<keyword evidence="5" id="KW-0808">Transferase</keyword>
<protein>
    <submittedName>
        <fullName evidence="5">5-methyltetrahydropteroyltriglutamate--homocysteine methyltransferase</fullName>
    </submittedName>
</protein>
<comment type="caution">
    <text evidence="5">The sequence shown here is derived from an EMBL/GenBank/DDBJ whole genome shotgun (WGS) entry which is preliminary data.</text>
</comment>
<evidence type="ECO:0000256" key="1">
    <source>
        <dbReference type="ARBA" id="ARBA00001947"/>
    </source>
</evidence>
<keyword evidence="2" id="KW-0479">Metal-binding</keyword>
<name>A0A2M9G3E5_9PROT</name>